<comment type="caution">
    <text evidence="1">The sequence shown here is derived from an EMBL/GenBank/DDBJ whole genome shotgun (WGS) entry which is preliminary data.</text>
</comment>
<proteinExistence type="predicted"/>
<dbReference type="AlphaFoldDB" id="A0A2P7AML4"/>
<organism evidence="1 2">
    <name type="scientific">Phyllobacterium endophyticum</name>
    <dbReference type="NCBI Taxonomy" id="1149773"/>
    <lineage>
        <taxon>Bacteria</taxon>
        <taxon>Pseudomonadati</taxon>
        <taxon>Pseudomonadota</taxon>
        <taxon>Alphaproteobacteria</taxon>
        <taxon>Hyphomicrobiales</taxon>
        <taxon>Phyllobacteriaceae</taxon>
        <taxon>Phyllobacterium</taxon>
    </lineage>
</organism>
<evidence type="ECO:0000313" key="1">
    <source>
        <dbReference type="EMBL" id="PSH55441.1"/>
    </source>
</evidence>
<keyword evidence="2" id="KW-1185">Reference proteome</keyword>
<dbReference type="Proteomes" id="UP000241158">
    <property type="component" value="Unassembled WGS sequence"/>
</dbReference>
<dbReference type="EMBL" id="PGGN01000005">
    <property type="protein sequence ID" value="PSH55441.1"/>
    <property type="molecule type" value="Genomic_DNA"/>
</dbReference>
<name>A0A2P7AML4_9HYPH</name>
<protein>
    <submittedName>
        <fullName evidence="1">Uncharacterized protein</fullName>
    </submittedName>
</protein>
<accession>A0A2P7AML4</accession>
<gene>
    <name evidence="1" type="ORF">CU100_22595</name>
</gene>
<evidence type="ECO:0000313" key="2">
    <source>
        <dbReference type="Proteomes" id="UP000241158"/>
    </source>
</evidence>
<sequence>MSFFLLRGFRRLVAIILQLGILFGIRPEICGRGLKLAREMLCLLMVLAGEESFGGKGFGSLSVEGLK</sequence>
<reference evidence="2" key="1">
    <citation type="submission" date="2017-11" db="EMBL/GenBank/DDBJ databases">
        <authorList>
            <person name="Kuznetsova I."/>
            <person name="Sazanova A."/>
            <person name="Chirak E."/>
            <person name="Safronova V."/>
            <person name="Willems A."/>
        </authorList>
    </citation>
    <scope>NUCLEOTIDE SEQUENCE [LARGE SCALE GENOMIC DNA]</scope>
    <source>
        <strain evidence="2">PEPV15</strain>
    </source>
</reference>